<dbReference type="EMBL" id="AQQX01000007">
    <property type="protein sequence ID" value="KGM47847.1"/>
    <property type="molecule type" value="Genomic_DNA"/>
</dbReference>
<evidence type="ECO:0000259" key="2">
    <source>
        <dbReference type="Pfam" id="PF00501"/>
    </source>
</evidence>
<dbReference type="STRING" id="1461694.ATO9_16175"/>
<evidence type="ECO:0000256" key="1">
    <source>
        <dbReference type="SAM" id="MobiDB-lite"/>
    </source>
</evidence>
<dbReference type="Gene3D" id="3.30.300.30">
    <property type="match status" value="1"/>
</dbReference>
<dbReference type="Pfam" id="PF00501">
    <property type="entry name" value="AMP-binding"/>
    <property type="match status" value="1"/>
</dbReference>
<dbReference type="InterPro" id="IPR045851">
    <property type="entry name" value="AMP-bd_C_sf"/>
</dbReference>
<keyword evidence="4" id="KW-1185">Reference proteome</keyword>
<evidence type="ECO:0000313" key="3">
    <source>
        <dbReference type="EMBL" id="KGM47847.1"/>
    </source>
</evidence>
<feature type="domain" description="AMP-dependent synthetase/ligase" evidence="2">
    <location>
        <begin position="85"/>
        <end position="311"/>
    </location>
</feature>
<sequence length="460" mass="51162">MSTAPTDYTLPDILYQPWEDVEALQDRLLKQMVEICYDHHPYYSRVMKELGLTPADIQNREDLKKLPVIGKKEFLAEPENFRLDPDGLPMQEATLWKIIYTTGTTSGRPAPIFVTAHDYFAYQDLFRTRGSLLGINDTDMIANLFPMTNFPLGAFSRAPDEAAAMGASIMFGLTGRVDSPYPVNRSVDEAVEAVARHGATVLWGVAGFVRRVLLRAIEMKSDFTKVRMVVTTGEASSPAMREDLRTRMRSLGCADTLIVNRYGSTEQGGTMIECQDGSGFHSSMPDQVFHEIVDDETGERLGDGEAGMLAITHLNRRGTVFLRYKIGDMGELDHSPCPHCGRTTVRLSSKPVRTGDIIKIKGALVNLGNLKSELDKVDGLEEYQIVVSSEDLSDPFSPDVLKVRISAREGSVAEMPDTVSGIVTKLSNLRPKIEEAKRDEIFDPTTMAKPKRIVDERKPR</sequence>
<comment type="caution">
    <text evidence="3">The sequence shown here is derived from an EMBL/GenBank/DDBJ whole genome shotgun (WGS) entry which is preliminary data.</text>
</comment>
<dbReference type="SUPFAM" id="SSF56801">
    <property type="entry name" value="Acetyl-CoA synthetase-like"/>
    <property type="match status" value="1"/>
</dbReference>
<protein>
    <recommendedName>
        <fullName evidence="2">AMP-dependent synthetase/ligase domain-containing protein</fullName>
    </recommendedName>
</protein>
<dbReference type="AlphaFoldDB" id="A0A0A0EFB1"/>
<dbReference type="InterPro" id="IPR042099">
    <property type="entry name" value="ANL_N_sf"/>
</dbReference>
<organism evidence="3 4">
    <name type="scientific">Pseudooceanicola atlanticus</name>
    <dbReference type="NCBI Taxonomy" id="1461694"/>
    <lineage>
        <taxon>Bacteria</taxon>
        <taxon>Pseudomonadati</taxon>
        <taxon>Pseudomonadota</taxon>
        <taxon>Alphaproteobacteria</taxon>
        <taxon>Rhodobacterales</taxon>
        <taxon>Paracoccaceae</taxon>
        <taxon>Pseudooceanicola</taxon>
    </lineage>
</organism>
<dbReference type="PANTHER" id="PTHR43845:SF1">
    <property type="entry name" value="BLR5969 PROTEIN"/>
    <property type="match status" value="1"/>
</dbReference>
<dbReference type="OrthoDB" id="580775at2"/>
<gene>
    <name evidence="3" type="ORF">ATO9_16175</name>
</gene>
<accession>A0A0A0EFB1</accession>
<evidence type="ECO:0000313" key="4">
    <source>
        <dbReference type="Proteomes" id="UP000030004"/>
    </source>
</evidence>
<dbReference type="RefSeq" id="WP_043751369.1">
    <property type="nucleotide sequence ID" value="NZ_AQQX01000007.1"/>
</dbReference>
<dbReference type="InterPro" id="IPR000873">
    <property type="entry name" value="AMP-dep_synth/lig_dom"/>
</dbReference>
<feature type="region of interest" description="Disordered" evidence="1">
    <location>
        <begin position="440"/>
        <end position="460"/>
    </location>
</feature>
<reference evidence="3 4" key="1">
    <citation type="journal article" date="2015" name="Antonie Van Leeuwenhoek">
        <title>Pseudooceanicola atlanticus gen. nov. sp. nov., isolated from surface seawater of the Atlantic Ocean and reclassification of Oceanicola batsensis, Oceanicola marinus, Oceanicola nitratireducens, Oceanicola nanhaiensis, Oceanicola antarcticus and Oceanicola flagellatus, as Pseudooceanicola batsensis comb. nov., Pseudooceanicola marinus comb. nov., Pseudooceanicola nitratireducens comb. nov., Pseudooceanicola nanhaiensis comb. nov., Pseudooceanicola antarcticus comb. nov., and Pseudooceanicola flagellatus comb. nov.</title>
        <authorList>
            <person name="Lai Q."/>
            <person name="Li G."/>
            <person name="Liu X."/>
            <person name="Du Y."/>
            <person name="Sun F."/>
            <person name="Shao Z."/>
        </authorList>
    </citation>
    <scope>NUCLEOTIDE SEQUENCE [LARGE SCALE GENOMIC DNA]</scope>
    <source>
        <strain evidence="3 4">22II-s11g</strain>
    </source>
</reference>
<name>A0A0A0EFB1_9RHOB</name>
<dbReference type="eggNOG" id="COG1541">
    <property type="taxonomic scope" value="Bacteria"/>
</dbReference>
<proteinExistence type="predicted"/>
<dbReference type="Proteomes" id="UP000030004">
    <property type="component" value="Unassembled WGS sequence"/>
</dbReference>
<dbReference type="PANTHER" id="PTHR43845">
    <property type="entry name" value="BLR5969 PROTEIN"/>
    <property type="match status" value="1"/>
</dbReference>
<dbReference type="Gene3D" id="3.40.50.12780">
    <property type="entry name" value="N-terminal domain of ligase-like"/>
    <property type="match status" value="1"/>
</dbReference>